<comment type="subcellular location">
    <subcellularLocation>
        <location evidence="1">Cell membrane</location>
        <topology evidence="1">Multi-pass membrane protein</topology>
    </subcellularLocation>
</comment>
<dbReference type="GO" id="GO:0034220">
    <property type="term" value="P:monoatomic ion transmembrane transport"/>
    <property type="evidence" value="ECO:0007669"/>
    <property type="project" value="UniProtKB-KW"/>
</dbReference>
<dbReference type="PANTHER" id="PTHR43833:SF9">
    <property type="entry name" value="POTASSIUM CHANNEL PROTEIN YUGO-RELATED"/>
    <property type="match status" value="1"/>
</dbReference>
<sequence length="344" mass="37626">MTPQPTRHRRPGKAQLFLMRKSALSVWAQLAIRLMILMAMFLFIVAVHWVERDSLKDSHDGSVSFTDVLYFTMISVTTTGYGDIVPISDRARMFDAFIVTPIRIIFLLLLAGTAYTFAIKRTWNRWIMQLIQNNLSDHIVVAGYGASNVKAVKELLARGTDPRRLVVIDCDDAAIADAKDCGVTVLLADATRNETLAAARIEQASALIVAAGRDDSNILVVLTARKMAPALKISVTIRDDDNEDIAKQAGADTVINPVSFSGLLMASSLEGPHRAEYLADLATTSGQVMLRERVVEAHEVGMTLAQICTGVAVRLIRGEEAHGPATIEKVELGDRILEIIDSKT</sequence>
<dbReference type="PROSITE" id="PS51201">
    <property type="entry name" value="RCK_N"/>
    <property type="match status" value="1"/>
</dbReference>
<keyword evidence="4" id="KW-0813">Transport</keyword>
<evidence type="ECO:0000313" key="4">
    <source>
        <dbReference type="EMBL" id="QIK79548.1"/>
    </source>
</evidence>
<dbReference type="Pfam" id="PF02254">
    <property type="entry name" value="TrkA_N"/>
    <property type="match status" value="1"/>
</dbReference>
<dbReference type="SUPFAM" id="SSF81324">
    <property type="entry name" value="Voltage-gated potassium channels"/>
    <property type="match status" value="1"/>
</dbReference>
<evidence type="ECO:0000256" key="2">
    <source>
        <dbReference type="SAM" id="Phobius"/>
    </source>
</evidence>
<evidence type="ECO:0000313" key="5">
    <source>
        <dbReference type="Proteomes" id="UP000503222"/>
    </source>
</evidence>
<proteinExistence type="predicted"/>
<dbReference type="GO" id="GO:0005886">
    <property type="term" value="C:plasma membrane"/>
    <property type="evidence" value="ECO:0007669"/>
    <property type="project" value="UniProtKB-SubCell"/>
</dbReference>
<dbReference type="Proteomes" id="UP000503222">
    <property type="component" value="Chromosome"/>
</dbReference>
<accession>A0A6G7YS24</accession>
<dbReference type="AlphaFoldDB" id="A0A6G7YS24"/>
<keyword evidence="5" id="KW-1185">Reference proteome</keyword>
<keyword evidence="2" id="KW-0812">Transmembrane</keyword>
<dbReference type="Gene3D" id="1.10.287.70">
    <property type="match status" value="1"/>
</dbReference>
<dbReference type="EMBL" id="CP049869">
    <property type="protein sequence ID" value="QIK79548.1"/>
    <property type="molecule type" value="Genomic_DNA"/>
</dbReference>
<dbReference type="Pfam" id="PF07885">
    <property type="entry name" value="Ion_trans_2"/>
    <property type="match status" value="1"/>
</dbReference>
<feature type="transmembrane region" description="Helical" evidence="2">
    <location>
        <begin position="30"/>
        <end position="50"/>
    </location>
</feature>
<dbReference type="RefSeq" id="WP_166411935.1">
    <property type="nucleotide sequence ID" value="NZ_CP049869.1"/>
</dbReference>
<feature type="transmembrane region" description="Helical" evidence="2">
    <location>
        <begin position="96"/>
        <end position="118"/>
    </location>
</feature>
<evidence type="ECO:0000259" key="3">
    <source>
        <dbReference type="PROSITE" id="PS51201"/>
    </source>
</evidence>
<reference evidence="4 5" key="1">
    <citation type="submission" date="2020-03" db="EMBL/GenBank/DDBJ databases">
        <title>Sphingomonas sp. nov., isolated from fish.</title>
        <authorList>
            <person name="Hyun D.-W."/>
            <person name="Bae J.-W."/>
        </authorList>
    </citation>
    <scope>NUCLEOTIDE SEQUENCE [LARGE SCALE GENOMIC DNA]</scope>
    <source>
        <strain evidence="4 5">HDW15B</strain>
    </source>
</reference>
<name>A0A6G7YS24_9SPHN</name>
<dbReference type="InterPro" id="IPR003148">
    <property type="entry name" value="RCK_N"/>
</dbReference>
<dbReference type="GO" id="GO:0006813">
    <property type="term" value="P:potassium ion transport"/>
    <property type="evidence" value="ECO:0007669"/>
    <property type="project" value="InterPro"/>
</dbReference>
<keyword evidence="4" id="KW-0407">Ion channel</keyword>
<gene>
    <name evidence="4" type="ORF">G7077_12170</name>
</gene>
<dbReference type="InterPro" id="IPR013099">
    <property type="entry name" value="K_chnl_dom"/>
</dbReference>
<keyword evidence="4" id="KW-0406">Ion transport</keyword>
<dbReference type="SUPFAM" id="SSF51735">
    <property type="entry name" value="NAD(P)-binding Rossmann-fold domains"/>
    <property type="match status" value="1"/>
</dbReference>
<keyword evidence="2" id="KW-1133">Transmembrane helix</keyword>
<evidence type="ECO:0000256" key="1">
    <source>
        <dbReference type="ARBA" id="ARBA00004651"/>
    </source>
</evidence>
<protein>
    <submittedName>
        <fullName evidence="4">Potassium channel protein</fullName>
    </submittedName>
</protein>
<dbReference type="InterPro" id="IPR036291">
    <property type="entry name" value="NAD(P)-bd_dom_sf"/>
</dbReference>
<organism evidence="4 5">
    <name type="scientific">Sphingomonas piscis</name>
    <dbReference type="NCBI Taxonomy" id="2714943"/>
    <lineage>
        <taxon>Bacteria</taxon>
        <taxon>Pseudomonadati</taxon>
        <taxon>Pseudomonadota</taxon>
        <taxon>Alphaproteobacteria</taxon>
        <taxon>Sphingomonadales</taxon>
        <taxon>Sphingomonadaceae</taxon>
        <taxon>Sphingomonas</taxon>
    </lineage>
</organism>
<dbReference type="KEGG" id="spii:G7077_12170"/>
<dbReference type="InterPro" id="IPR050721">
    <property type="entry name" value="Trk_Ktr_HKT_K-transport"/>
</dbReference>
<dbReference type="PANTHER" id="PTHR43833">
    <property type="entry name" value="POTASSIUM CHANNEL PROTEIN 2-RELATED-RELATED"/>
    <property type="match status" value="1"/>
</dbReference>
<dbReference type="Gene3D" id="3.40.50.720">
    <property type="entry name" value="NAD(P)-binding Rossmann-like Domain"/>
    <property type="match status" value="1"/>
</dbReference>
<keyword evidence="2" id="KW-0472">Membrane</keyword>
<feature type="domain" description="RCK N-terminal" evidence="3">
    <location>
        <begin position="136"/>
        <end position="255"/>
    </location>
</feature>